<feature type="domain" description="Calx-beta" evidence="6">
    <location>
        <begin position="967"/>
        <end position="1065"/>
    </location>
</feature>
<dbReference type="Proteomes" id="UP000007590">
    <property type="component" value="Chromosome"/>
</dbReference>
<keyword evidence="2" id="KW-0677">Repeat</keyword>
<evidence type="ECO:0000313" key="8">
    <source>
        <dbReference type="Proteomes" id="UP000007590"/>
    </source>
</evidence>
<feature type="domain" description="Calx-beta" evidence="6">
    <location>
        <begin position="1303"/>
        <end position="1398"/>
    </location>
</feature>
<feature type="domain" description="Calx-beta" evidence="6">
    <location>
        <begin position="288"/>
        <end position="388"/>
    </location>
</feature>
<feature type="domain" description="Calx-beta" evidence="6">
    <location>
        <begin position="850"/>
        <end position="952"/>
    </location>
</feature>
<feature type="domain" description="Calx-beta" evidence="6">
    <location>
        <begin position="1077"/>
        <end position="1178"/>
    </location>
</feature>
<dbReference type="GO" id="GO:0030001">
    <property type="term" value="P:metal ion transport"/>
    <property type="evidence" value="ECO:0007669"/>
    <property type="project" value="TreeGrafter"/>
</dbReference>
<dbReference type="InterPro" id="IPR038081">
    <property type="entry name" value="CalX-like_sf"/>
</dbReference>
<evidence type="ECO:0000313" key="7">
    <source>
        <dbReference type="EMBL" id="AFD07408.1"/>
    </source>
</evidence>
<keyword evidence="5" id="KW-0812">Transmembrane</keyword>
<gene>
    <name evidence="7" type="ordered locus">Solca_2367</name>
</gene>
<dbReference type="SMART" id="SM00237">
    <property type="entry name" value="Calx_beta"/>
    <property type="match status" value="15"/>
</dbReference>
<dbReference type="eggNOG" id="COG2373">
    <property type="taxonomic scope" value="Bacteria"/>
</dbReference>
<dbReference type="OrthoDB" id="728034at2"/>
<feature type="domain" description="Calx-beta" evidence="6">
    <location>
        <begin position="1750"/>
        <end position="1849"/>
    </location>
</feature>
<feature type="domain" description="Calx-beta" evidence="6">
    <location>
        <begin position="400"/>
        <end position="500"/>
    </location>
</feature>
<evidence type="ECO:0000256" key="4">
    <source>
        <dbReference type="ARBA" id="ARBA00023065"/>
    </source>
</evidence>
<protein>
    <submittedName>
        <fullName evidence="7">Calx-beta domain-containing protein</fullName>
    </submittedName>
</protein>
<keyword evidence="8" id="KW-1185">Reference proteome</keyword>
<evidence type="ECO:0000256" key="5">
    <source>
        <dbReference type="SAM" id="Phobius"/>
    </source>
</evidence>
<keyword evidence="5" id="KW-1133">Transmembrane helix</keyword>
<dbReference type="InterPro" id="IPR003644">
    <property type="entry name" value="Calx_beta"/>
</dbReference>
<dbReference type="GO" id="GO:0007154">
    <property type="term" value="P:cell communication"/>
    <property type="evidence" value="ECO:0007669"/>
    <property type="project" value="InterPro"/>
</dbReference>
<feature type="domain" description="Calx-beta" evidence="6">
    <location>
        <begin position="736"/>
        <end position="838"/>
    </location>
</feature>
<dbReference type="RefSeq" id="WP_014680635.1">
    <property type="nucleotide sequence ID" value="NC_017770.1"/>
</dbReference>
<name>H8KUI4_SOLCM</name>
<feature type="domain" description="Calx-beta" evidence="6">
    <location>
        <begin position="512"/>
        <end position="611"/>
    </location>
</feature>
<sequence>MKASLYYLSGKQMQFCFPTENLFKKLTTYKSQLCTIGSAMILLLMLPYVSIAVSFSSPTSKNIALQQGLPCISINDISVKEGNSGSSVAKFEVTLDKSCNQTVIVGYWSAQSPSILVAATDPKDFTGVSGTLTFAPGETSKTIDVTIKGDKTYEENHEFFIHLSGAKNATICKDKGKGTIEDDDPLPEMRIRDTSITEGNSGQKNAYFMVELKDCSDHPITFEYEVSGGSATGDEDFVVKKGKLTIDPTKTYKWLMVPIIGDQNKEEDEDFFITISNAVNAQIIRDKAKGVIINDDEATELPAISINNVSANEADGKVTFTLSLDAPGSSSITVDYATANGTATAGADYTEGTGTLTFPAGETSLTLDVPITDDSETESTETFLVNLSNATNATISDAEGQGTILDNDQEVELPNISFTETSFNEAIGDASVTVSLTKASTETVTVDYATASGTATSGTDFTAASGTVTFAPGETSKTITVALTDDGIDETNENFMIDFSNPTNANLPNNQGSYVILDDDGAPTVSILDASADEDDGTITFTVQFNGETDQEVTVDYATANSSAIAGDDYTETSGTITFPAGSANTTQTFTVSILEDEIDETSESFLVNLTNPVNATIVNAQGEGTINDNDETPVITLDNTSVSEGNTGTVTATITISLSTISSETITVDWATQDNTATEPDDYVAANGTITFAPGESSKTVSLTVNGDEEDEGNESFTVNLTNATGGATISDSQGFVTIDDDDAPLPNFTIDDVTITEGNSGTVDAVFTITLSAAAEEAITVDWTTQDNAAVAPDDFTAGNGTLTFAAGETTKTVTVSVNGDAEDESNVETYFVSLSNVTGPATISDNTGVGYITDDDEPLPAFSVEDIEVNEGNSGTVTATFTVTLDKAGTENITVDYETQENAATDPEDYAAASGTLTFAPGELTKTVDVSVVGDVDAEGNHGFYLFLDNAVNAQIPDPYGFCTIIDDDVDVPAVRIYDAYVYEGNSGTSELTFYVYLDKNPTTAVTLHYASADVTATEGEDYTGVSGDLTFSPGETYKAITVTISGDADFEGNEQFLINITDVENATVNDGQGSYIIYNDDNAVIAYVGDYYFNPEGDSGTKSLTLYVYLNNLPSKAVTLDYELLNGTAVSESDYVAASGTLTYAVNEYFKAIEITINGDESFEPNEFFRIVLSNPENALVGDGEGIITIYDDDAPVQIYMTDGYVNPEGNDGSQTVTVYAYLTQYSDQTVTVDYTTTNGNATSGSDYTAVSGSLTFSPGEYFKPVDIEVLGDQTLESNEVFKVTLSNPTNATIYDVNSVVLIYDDDAIPYFTINNTSGTEGGNATFTIFRNISTGTAAIDYATVNGQATAPADYTSTTGTLTFSDGEYYKTVDVPIATDAVDEPYEYFFMQLSNAETGYVIQDIDGSAYINGGGIDYNYLGVYGTSDYEGDSGTKTFDFTVYLTRSGNNNQVTVNYTGRNISAVSPSDFTAFSGTLTFSPDEYSKTIPVTVTGDNNFEYDETFGITLSSPTNATFIDPSAICNVYNDDNIAVINVYDVTITEGNEGDDKTATVGVYLSPVNSDQTVTVNYETQNGTATSGSDYVATDGTVTFAAGDSYEEFTVTINGDNTFEPDEYLRILLSSPTNAIIADGDSYVKITDNDVTPYLFVSDAAVTEGDDGSPSLTFYVYLNTFTDKVITVDYATEDVTTTSDDYTATDGTLTFDGVTSHMVEVPVNPDLVFEPTEYVNLVLSNQVNANIGDGTGTGTINDDDNTPIANVYDSYVYEGNEGETDMYFSVYLNQYSDQTITIDYATANGTATSASDYTASSGTLTFDPYQTYQYVLVKIQGDATDETNETFNVTLSNPVNVLLGDNEATGTIYDDDAGSSFAPITGNDIQFNSNAPIANVFTPNGDGINDQFKIAGIENEENEVIVMNRQGVQLFKKENYKNDWDANGVEDGTYFYLVKMKDSSGKLQVKKGYVTVVRQLNK</sequence>
<dbReference type="HOGENOM" id="CLU_234355_0_0_10"/>
<dbReference type="STRING" id="929556.Solca_2367"/>
<dbReference type="PANTHER" id="PTHR11878">
    <property type="entry name" value="SODIUM/CALCIUM EXCHANGER"/>
    <property type="match status" value="1"/>
</dbReference>
<evidence type="ECO:0000256" key="1">
    <source>
        <dbReference type="ARBA" id="ARBA00022729"/>
    </source>
</evidence>
<evidence type="ECO:0000256" key="2">
    <source>
        <dbReference type="ARBA" id="ARBA00022737"/>
    </source>
</evidence>
<feature type="domain" description="Calx-beta" evidence="6">
    <location>
        <begin position="1428"/>
        <end position="1513"/>
    </location>
</feature>
<feature type="domain" description="Calx-beta" evidence="6">
    <location>
        <begin position="1190"/>
        <end position="1291"/>
    </location>
</feature>
<dbReference type="PANTHER" id="PTHR11878:SF65">
    <property type="entry name" value="NA_CA-EXCHANGE PROTEIN, ISOFORM G"/>
    <property type="match status" value="1"/>
</dbReference>
<feature type="domain" description="Calx-beta" evidence="6">
    <location>
        <begin position="1525"/>
        <end position="1627"/>
    </location>
</feature>
<dbReference type="Gene3D" id="2.60.40.2030">
    <property type="match status" value="16"/>
</dbReference>
<dbReference type="EMBL" id="CP003349">
    <property type="protein sequence ID" value="AFD07408.1"/>
    <property type="molecule type" value="Genomic_DNA"/>
</dbReference>
<dbReference type="Pfam" id="PF13585">
    <property type="entry name" value="CHU_C"/>
    <property type="match status" value="1"/>
</dbReference>
<dbReference type="InterPro" id="IPR026341">
    <property type="entry name" value="T9SS_type_B"/>
</dbReference>
<keyword evidence="1" id="KW-0732">Signal</keyword>
<dbReference type="GO" id="GO:0016020">
    <property type="term" value="C:membrane"/>
    <property type="evidence" value="ECO:0007669"/>
    <property type="project" value="InterPro"/>
</dbReference>
<feature type="transmembrane region" description="Helical" evidence="5">
    <location>
        <begin position="33"/>
        <end position="55"/>
    </location>
</feature>
<dbReference type="Pfam" id="PF03160">
    <property type="entry name" value="Calx-beta"/>
    <property type="match status" value="13"/>
</dbReference>
<accession>H8KUI4</accession>
<feature type="domain" description="Calx-beta" evidence="6">
    <location>
        <begin position="176"/>
        <end position="276"/>
    </location>
</feature>
<feature type="domain" description="Calx-beta" evidence="6">
    <location>
        <begin position="64"/>
        <end position="164"/>
    </location>
</feature>
<dbReference type="NCBIfam" id="TIGR04131">
    <property type="entry name" value="Bac_Flav_CTERM"/>
    <property type="match status" value="1"/>
</dbReference>
<organism evidence="7 8">
    <name type="scientific">Solitalea canadensis (strain ATCC 29591 / DSM 3403 / JCM 21819 / LMG 8368 / NBRC 15130 / NCIMB 12057 / USAM 9D)</name>
    <name type="common">Flexibacter canadensis</name>
    <dbReference type="NCBI Taxonomy" id="929556"/>
    <lineage>
        <taxon>Bacteria</taxon>
        <taxon>Pseudomonadati</taxon>
        <taxon>Bacteroidota</taxon>
        <taxon>Sphingobacteriia</taxon>
        <taxon>Sphingobacteriales</taxon>
        <taxon>Sphingobacteriaceae</taxon>
        <taxon>Solitalea</taxon>
    </lineage>
</organism>
<keyword evidence="4" id="KW-0406">Ion transport</keyword>
<keyword evidence="5" id="KW-0472">Membrane</keyword>
<reference evidence="7" key="1">
    <citation type="submission" date="2012-02" db="EMBL/GenBank/DDBJ databases">
        <title>The complete genome of Solitalea canadensis DSM 3403.</title>
        <authorList>
            <consortium name="US DOE Joint Genome Institute (JGI-PGF)"/>
            <person name="Lucas S."/>
            <person name="Copeland A."/>
            <person name="Lapidus A."/>
            <person name="Glavina del Rio T."/>
            <person name="Dalin E."/>
            <person name="Tice H."/>
            <person name="Bruce D."/>
            <person name="Goodwin L."/>
            <person name="Pitluck S."/>
            <person name="Peters L."/>
            <person name="Ovchinnikova G."/>
            <person name="Lu M."/>
            <person name="Kyrpides N."/>
            <person name="Mavromatis K."/>
            <person name="Ivanova N."/>
            <person name="Brettin T."/>
            <person name="Detter J.C."/>
            <person name="Han C."/>
            <person name="Larimer F."/>
            <person name="Land M."/>
            <person name="Hauser L."/>
            <person name="Markowitz V."/>
            <person name="Cheng J.-F."/>
            <person name="Hugenholtz P."/>
            <person name="Woyke T."/>
            <person name="Wu D."/>
            <person name="Spring S."/>
            <person name="Schroeder M."/>
            <person name="Kopitz M."/>
            <person name="Brambilla E."/>
            <person name="Klenk H.-P."/>
            <person name="Eisen J.A."/>
        </authorList>
    </citation>
    <scope>NUCLEOTIDE SEQUENCE</scope>
    <source>
        <strain evidence="7">DSM 3403</strain>
    </source>
</reference>
<feature type="domain" description="Calx-beta" evidence="6">
    <location>
        <begin position="623"/>
        <end position="723"/>
    </location>
</feature>
<evidence type="ECO:0000256" key="3">
    <source>
        <dbReference type="ARBA" id="ARBA00022837"/>
    </source>
</evidence>
<evidence type="ECO:0000259" key="6">
    <source>
        <dbReference type="SMART" id="SM00237"/>
    </source>
</evidence>
<proteinExistence type="predicted"/>
<dbReference type="InterPro" id="IPR051171">
    <property type="entry name" value="CaCA"/>
</dbReference>
<keyword evidence="3" id="KW-0106">Calcium</keyword>
<dbReference type="SUPFAM" id="SSF141072">
    <property type="entry name" value="CalX-like"/>
    <property type="match status" value="16"/>
</dbReference>
<dbReference type="KEGG" id="scn:Solca_2367"/>
<keyword evidence="4" id="KW-0813">Transport</keyword>